<dbReference type="GO" id="GO:0004823">
    <property type="term" value="F:leucine-tRNA ligase activity"/>
    <property type="evidence" value="ECO:0007669"/>
    <property type="project" value="UniProtKB-EC"/>
</dbReference>
<keyword evidence="6" id="KW-0648">Protein biosynthesis</keyword>
<dbReference type="PRINTS" id="PR00985">
    <property type="entry name" value="TRNASYNTHLEU"/>
</dbReference>
<dbReference type="EC" id="6.1.1.4" evidence="2"/>
<evidence type="ECO:0000256" key="6">
    <source>
        <dbReference type="ARBA" id="ARBA00022917"/>
    </source>
</evidence>
<keyword evidence="4" id="KW-0547">Nucleotide-binding</keyword>
<accession>X1DYR4</accession>
<organism evidence="8">
    <name type="scientific">marine sediment metagenome</name>
    <dbReference type="NCBI Taxonomy" id="412755"/>
    <lineage>
        <taxon>unclassified sequences</taxon>
        <taxon>metagenomes</taxon>
        <taxon>ecological metagenomes</taxon>
    </lineage>
</organism>
<dbReference type="InterPro" id="IPR014729">
    <property type="entry name" value="Rossmann-like_a/b/a_fold"/>
</dbReference>
<comment type="similarity">
    <text evidence="1">Belongs to the class-I aminoacyl-tRNA synthetase family.</text>
</comment>
<dbReference type="Gene3D" id="3.40.50.620">
    <property type="entry name" value="HUPs"/>
    <property type="match status" value="1"/>
</dbReference>
<evidence type="ECO:0000313" key="8">
    <source>
        <dbReference type="EMBL" id="GAH25432.1"/>
    </source>
</evidence>
<proteinExistence type="inferred from homology"/>
<evidence type="ECO:0000256" key="7">
    <source>
        <dbReference type="ARBA" id="ARBA00023146"/>
    </source>
</evidence>
<keyword evidence="3" id="KW-0436">Ligase</keyword>
<feature type="non-terminal residue" evidence="8">
    <location>
        <position position="106"/>
    </location>
</feature>
<keyword evidence="7" id="KW-0030">Aminoacyl-tRNA synthetase</keyword>
<name>X1DYR4_9ZZZZ</name>
<dbReference type="GO" id="GO:0006429">
    <property type="term" value="P:leucyl-tRNA aminoacylation"/>
    <property type="evidence" value="ECO:0007669"/>
    <property type="project" value="InterPro"/>
</dbReference>
<dbReference type="PANTHER" id="PTHR43740">
    <property type="entry name" value="LEUCYL-TRNA SYNTHETASE"/>
    <property type="match status" value="1"/>
</dbReference>
<dbReference type="EMBL" id="BART01040029">
    <property type="protein sequence ID" value="GAH25432.1"/>
    <property type="molecule type" value="Genomic_DNA"/>
</dbReference>
<evidence type="ECO:0000256" key="3">
    <source>
        <dbReference type="ARBA" id="ARBA00022598"/>
    </source>
</evidence>
<evidence type="ECO:0000256" key="1">
    <source>
        <dbReference type="ARBA" id="ARBA00005594"/>
    </source>
</evidence>
<dbReference type="GO" id="GO:0005829">
    <property type="term" value="C:cytosol"/>
    <property type="evidence" value="ECO:0007669"/>
    <property type="project" value="TreeGrafter"/>
</dbReference>
<reference evidence="8" key="1">
    <citation type="journal article" date="2014" name="Front. Microbiol.">
        <title>High frequency of phylogenetically diverse reductive dehalogenase-homologous genes in deep subseafloor sedimentary metagenomes.</title>
        <authorList>
            <person name="Kawai M."/>
            <person name="Futagami T."/>
            <person name="Toyoda A."/>
            <person name="Takaki Y."/>
            <person name="Nishi S."/>
            <person name="Hori S."/>
            <person name="Arai W."/>
            <person name="Tsubouchi T."/>
            <person name="Morono Y."/>
            <person name="Uchiyama I."/>
            <person name="Ito T."/>
            <person name="Fujiyama A."/>
            <person name="Inagaki F."/>
            <person name="Takami H."/>
        </authorList>
    </citation>
    <scope>NUCLEOTIDE SEQUENCE</scope>
    <source>
        <strain evidence="8">Expedition CK06-06</strain>
    </source>
</reference>
<dbReference type="AlphaFoldDB" id="X1DYR4"/>
<feature type="non-terminal residue" evidence="8">
    <location>
        <position position="1"/>
    </location>
</feature>
<dbReference type="PANTHER" id="PTHR43740:SF2">
    <property type="entry name" value="LEUCINE--TRNA LIGASE, MITOCHONDRIAL"/>
    <property type="match status" value="1"/>
</dbReference>
<keyword evidence="5" id="KW-0067">ATP-binding</keyword>
<evidence type="ECO:0000256" key="4">
    <source>
        <dbReference type="ARBA" id="ARBA00022741"/>
    </source>
</evidence>
<comment type="caution">
    <text evidence="8">The sequence shown here is derived from an EMBL/GenBank/DDBJ whole genome shotgun (WGS) entry which is preliminary data.</text>
</comment>
<sequence length="106" mass="12400">ESPLKLHPTWKHTTCPECGEAALRETDTMDTFMCSSWYHLRYLSPDYDQGPFDPKEYDYWMPVDIYTGGIEHATMHLIYTRFFHKAGRWYVSRLGAALTGFRRSAA</sequence>
<dbReference type="InterPro" id="IPR002302">
    <property type="entry name" value="Leu-tRNA-ligase"/>
</dbReference>
<gene>
    <name evidence="8" type="ORF">S01H4_65425</name>
</gene>
<dbReference type="SUPFAM" id="SSF52374">
    <property type="entry name" value="Nucleotidylyl transferase"/>
    <property type="match status" value="1"/>
</dbReference>
<dbReference type="GO" id="GO:0005524">
    <property type="term" value="F:ATP binding"/>
    <property type="evidence" value="ECO:0007669"/>
    <property type="project" value="UniProtKB-KW"/>
</dbReference>
<evidence type="ECO:0000256" key="2">
    <source>
        <dbReference type="ARBA" id="ARBA00013164"/>
    </source>
</evidence>
<evidence type="ECO:0000256" key="5">
    <source>
        <dbReference type="ARBA" id="ARBA00022840"/>
    </source>
</evidence>
<protein>
    <recommendedName>
        <fullName evidence="2">leucine--tRNA ligase</fullName>
        <ecNumber evidence="2">6.1.1.4</ecNumber>
    </recommendedName>
</protein>